<organism evidence="4">
    <name type="scientific">Schistosoma curassoni</name>
    <dbReference type="NCBI Taxonomy" id="6186"/>
    <lineage>
        <taxon>Eukaryota</taxon>
        <taxon>Metazoa</taxon>
        <taxon>Spiralia</taxon>
        <taxon>Lophotrochozoa</taxon>
        <taxon>Platyhelminthes</taxon>
        <taxon>Trematoda</taxon>
        <taxon>Digenea</taxon>
        <taxon>Strigeidida</taxon>
        <taxon>Schistosomatoidea</taxon>
        <taxon>Schistosomatidae</taxon>
        <taxon>Schistosoma</taxon>
    </lineage>
</organism>
<reference evidence="2 3" key="2">
    <citation type="submission" date="2018-11" db="EMBL/GenBank/DDBJ databases">
        <authorList>
            <consortium name="Pathogen Informatics"/>
        </authorList>
    </citation>
    <scope>NUCLEOTIDE SEQUENCE [LARGE SCALE GENOMIC DNA]</scope>
    <source>
        <strain evidence="2">Dakar</strain>
        <strain evidence="3">Dakar, Senegal</strain>
    </source>
</reference>
<dbReference type="WBParaSite" id="SCUD_0000911701-mRNA-1">
    <property type="protein sequence ID" value="SCUD_0000911701-mRNA-1"/>
    <property type="gene ID" value="SCUD_0000911701"/>
</dbReference>
<accession>A0A183K2A4</accession>
<name>A0A183K2A4_9TREM</name>
<keyword evidence="1" id="KW-1133">Transmembrane helix</keyword>
<keyword evidence="1" id="KW-0472">Membrane</keyword>
<dbReference type="PROSITE" id="PS51257">
    <property type="entry name" value="PROKAR_LIPOPROTEIN"/>
    <property type="match status" value="1"/>
</dbReference>
<sequence length="43" mass="4701">MVFGVKLDFCLSISLRSVTLVFLSCFGTLSCVFFLSVCTFGVL</sequence>
<protein>
    <submittedName>
        <fullName evidence="2 4">Uncharacterized protein</fullName>
    </submittedName>
</protein>
<proteinExistence type="predicted"/>
<evidence type="ECO:0000313" key="3">
    <source>
        <dbReference type="Proteomes" id="UP000279833"/>
    </source>
</evidence>
<feature type="transmembrane region" description="Helical" evidence="1">
    <location>
        <begin position="20"/>
        <end position="42"/>
    </location>
</feature>
<keyword evidence="3" id="KW-1185">Reference proteome</keyword>
<evidence type="ECO:0000256" key="1">
    <source>
        <dbReference type="SAM" id="Phobius"/>
    </source>
</evidence>
<evidence type="ECO:0000313" key="2">
    <source>
        <dbReference type="EMBL" id="VDP34216.1"/>
    </source>
</evidence>
<dbReference type="EMBL" id="UZAK01033075">
    <property type="protein sequence ID" value="VDP34216.1"/>
    <property type="molecule type" value="Genomic_DNA"/>
</dbReference>
<keyword evidence="1" id="KW-0812">Transmembrane</keyword>
<evidence type="ECO:0000313" key="4">
    <source>
        <dbReference type="WBParaSite" id="SCUD_0000911701-mRNA-1"/>
    </source>
</evidence>
<dbReference type="AlphaFoldDB" id="A0A183K2A4"/>
<reference evidence="4" key="1">
    <citation type="submission" date="2016-06" db="UniProtKB">
        <authorList>
            <consortium name="WormBaseParasite"/>
        </authorList>
    </citation>
    <scope>IDENTIFICATION</scope>
</reference>
<dbReference type="Proteomes" id="UP000279833">
    <property type="component" value="Unassembled WGS sequence"/>
</dbReference>
<gene>
    <name evidence="2" type="ORF">SCUD_LOCUS9117</name>
</gene>